<reference evidence="1" key="2">
    <citation type="journal article" date="2014" name="ISME J.">
        <title>Microbial stratification in low pH oxic and suboxic macroscopic growths along an acid mine drainage.</title>
        <authorList>
            <person name="Mendez-Garcia C."/>
            <person name="Mesa V."/>
            <person name="Sprenger R.R."/>
            <person name="Richter M."/>
            <person name="Diez M.S."/>
            <person name="Solano J."/>
            <person name="Bargiela R."/>
            <person name="Golyshina O.V."/>
            <person name="Manteca A."/>
            <person name="Ramos J.L."/>
            <person name="Gallego J.R."/>
            <person name="Llorente I."/>
            <person name="Martins Dos Santos V.A."/>
            <person name="Jensen O.N."/>
            <person name="Pelaez A.I."/>
            <person name="Sanchez J."/>
            <person name="Ferrer M."/>
        </authorList>
    </citation>
    <scope>NUCLEOTIDE SEQUENCE</scope>
</reference>
<comment type="caution">
    <text evidence="1">The sequence shown here is derived from an EMBL/GenBank/DDBJ whole genome shotgun (WGS) entry which is preliminary data.</text>
</comment>
<name>T1D4G2_9ZZZZ</name>
<proteinExistence type="predicted"/>
<dbReference type="AlphaFoldDB" id="T1D4G2"/>
<sequence>MKKKQSKLLILGLALEIALPFALWPSQAIAADSTYPHMAPLHQYLMPESSEIALARSAAPRAISAQATVMVLTRHGYSTAVNGRNGFLCIVERSWGHATINRAFWNPKMRAPICFNPSAAKSFAPIYFLKTNLVLADKSRVAIARALASAFHRRALPALEPGAMCYMMSKEQYLGDRVKNWHPHLMFFVSGSATRSWGANLPGSPVIALNDPEERATIFLVLVNHWSDGTPAP</sequence>
<protein>
    <submittedName>
        <fullName evidence="1">Chromate transporter</fullName>
    </submittedName>
</protein>
<reference evidence="1" key="1">
    <citation type="submission" date="2013-08" db="EMBL/GenBank/DDBJ databases">
        <authorList>
            <person name="Mendez C."/>
            <person name="Richter M."/>
            <person name="Ferrer M."/>
            <person name="Sanchez J."/>
        </authorList>
    </citation>
    <scope>NUCLEOTIDE SEQUENCE</scope>
</reference>
<accession>T1D4G2</accession>
<evidence type="ECO:0000313" key="1">
    <source>
        <dbReference type="EMBL" id="EQD77190.1"/>
    </source>
</evidence>
<dbReference type="EMBL" id="AUZY01000850">
    <property type="protein sequence ID" value="EQD77190.1"/>
    <property type="molecule type" value="Genomic_DNA"/>
</dbReference>
<gene>
    <name evidence="1" type="ORF">B1B_01204</name>
</gene>
<organism evidence="1">
    <name type="scientific">mine drainage metagenome</name>
    <dbReference type="NCBI Taxonomy" id="410659"/>
    <lineage>
        <taxon>unclassified sequences</taxon>
        <taxon>metagenomes</taxon>
        <taxon>ecological metagenomes</taxon>
    </lineage>
</organism>